<organism evidence="1 2">
    <name type="scientific">Marinobacter psychrophilus</name>
    <dbReference type="NCBI Taxonomy" id="330734"/>
    <lineage>
        <taxon>Bacteria</taxon>
        <taxon>Pseudomonadati</taxon>
        <taxon>Pseudomonadota</taxon>
        <taxon>Gammaproteobacteria</taxon>
        <taxon>Pseudomonadales</taxon>
        <taxon>Marinobacteraceae</taxon>
        <taxon>Marinobacter</taxon>
    </lineage>
</organism>
<evidence type="ECO:0000313" key="1">
    <source>
        <dbReference type="EMBL" id="AKO52681.1"/>
    </source>
</evidence>
<dbReference type="PATRIC" id="fig|330734.3.peg.2083"/>
<dbReference type="AlphaFoldDB" id="A0A0H4I150"/>
<dbReference type="KEGG" id="mpq:ABA45_09905"/>
<dbReference type="SUPFAM" id="SSF75169">
    <property type="entry name" value="DsrEFH-like"/>
    <property type="match status" value="1"/>
</dbReference>
<dbReference type="EMBL" id="CP011494">
    <property type="protein sequence ID" value="AKO52681.1"/>
    <property type="molecule type" value="Genomic_DNA"/>
</dbReference>
<keyword evidence="2" id="KW-1185">Reference proteome</keyword>
<evidence type="ECO:0000313" key="2">
    <source>
        <dbReference type="Proteomes" id="UP000036406"/>
    </source>
</evidence>
<dbReference type="GO" id="GO:0002143">
    <property type="term" value="P:tRNA wobble position uridine thiolation"/>
    <property type="evidence" value="ECO:0007669"/>
    <property type="project" value="InterPro"/>
</dbReference>
<dbReference type="Proteomes" id="UP000036406">
    <property type="component" value="Chromosome"/>
</dbReference>
<proteinExistence type="predicted"/>
<dbReference type="Gene3D" id="3.40.1260.10">
    <property type="entry name" value="DsrEFH-like"/>
    <property type="match status" value="1"/>
</dbReference>
<gene>
    <name evidence="1" type="ORF">ABA45_09905</name>
</gene>
<dbReference type="InterPro" id="IPR007215">
    <property type="entry name" value="Sulphur_relay_TusB/DsrH"/>
</dbReference>
<sequence length="112" mass="11739">MDHLMSQSVADLPAHIHTLHILNKTAEHPRAAQCMATLATADTLLLIENAVLSALEVATAAPCPVFMLAADARARGLIAKSGAGAEATGATPQISYEHMVQLSALATRIISW</sequence>
<dbReference type="InterPro" id="IPR027396">
    <property type="entry name" value="DsrEFH-like"/>
</dbReference>
<accession>A0A0H4I150</accession>
<name>A0A0H4I150_9GAMM</name>
<evidence type="ECO:0008006" key="3">
    <source>
        <dbReference type="Google" id="ProtNLM"/>
    </source>
</evidence>
<dbReference type="Pfam" id="PF04077">
    <property type="entry name" value="DsrH"/>
    <property type="match status" value="1"/>
</dbReference>
<dbReference type="GO" id="GO:0005737">
    <property type="term" value="C:cytoplasm"/>
    <property type="evidence" value="ECO:0007669"/>
    <property type="project" value="InterPro"/>
</dbReference>
<protein>
    <recommendedName>
        <fullName evidence="3">Sulfur relay protein TusB</fullName>
    </recommendedName>
</protein>
<reference evidence="1 2" key="1">
    <citation type="submission" date="2015-05" db="EMBL/GenBank/DDBJ databases">
        <title>Complete genome of Marinobacter psychrophilus strain 20041T isolated from sea-ice of the Canadian Basin.</title>
        <authorList>
            <person name="Song L."/>
            <person name="Ren L."/>
            <person name="Yu Y."/>
            <person name="Wang X."/>
        </authorList>
    </citation>
    <scope>NUCLEOTIDE SEQUENCE [LARGE SCALE GENOMIC DNA]</scope>
    <source>
        <strain evidence="1 2">20041</strain>
    </source>
</reference>
<dbReference type="STRING" id="330734.ABA45_09905"/>